<dbReference type="EMBL" id="AP021861">
    <property type="protein sequence ID" value="BBO32724.1"/>
    <property type="molecule type" value="Genomic_DNA"/>
</dbReference>
<protein>
    <submittedName>
        <fullName evidence="1">Uncharacterized protein</fullName>
    </submittedName>
</protein>
<keyword evidence="2" id="KW-1185">Reference proteome</keyword>
<proteinExistence type="predicted"/>
<dbReference type="KEGG" id="lpav:PLANPX_2336"/>
<accession>A0A5K7X7K7</accession>
<dbReference type="AlphaFoldDB" id="A0A5K7X7K7"/>
<evidence type="ECO:0000313" key="1">
    <source>
        <dbReference type="EMBL" id="BBO32724.1"/>
    </source>
</evidence>
<name>A0A5K7X7K7_9BACT</name>
<organism evidence="1 2">
    <name type="scientific">Lacipirellula parvula</name>
    <dbReference type="NCBI Taxonomy" id="2650471"/>
    <lineage>
        <taxon>Bacteria</taxon>
        <taxon>Pseudomonadati</taxon>
        <taxon>Planctomycetota</taxon>
        <taxon>Planctomycetia</taxon>
        <taxon>Pirellulales</taxon>
        <taxon>Lacipirellulaceae</taxon>
        <taxon>Lacipirellula</taxon>
    </lineage>
</organism>
<evidence type="ECO:0000313" key="2">
    <source>
        <dbReference type="Proteomes" id="UP000326837"/>
    </source>
</evidence>
<dbReference type="Proteomes" id="UP000326837">
    <property type="component" value="Chromosome"/>
</dbReference>
<reference evidence="2" key="1">
    <citation type="submission" date="2019-10" db="EMBL/GenBank/DDBJ databases">
        <title>Lacipirellula parvula gen. nov., sp. nov., representing a lineage of planctomycetes widespread in freshwater anoxic habitats, and description of the family Lacipirellulaceae.</title>
        <authorList>
            <person name="Dedysh S.N."/>
            <person name="Kulichevskaya I.S."/>
            <person name="Beletsky A.V."/>
            <person name="Rakitin A.L."/>
            <person name="Mardanov A.V."/>
            <person name="Ivanova A.A."/>
            <person name="Saltykova V.X."/>
            <person name="Rijpstra W.I.C."/>
            <person name="Sinninghe Damste J.S."/>
            <person name="Ravin N.V."/>
        </authorList>
    </citation>
    <scope>NUCLEOTIDE SEQUENCE [LARGE SCALE GENOMIC DNA]</scope>
    <source>
        <strain evidence="2">PX69</strain>
    </source>
</reference>
<sequence>MPAIRPPAEPVAFIEHCKAEPATLARFGKVCYLVGVGAIDPPTLFSRDDTYRADR</sequence>
<gene>
    <name evidence="1" type="ORF">PLANPX_2336</name>
</gene>